<accession>A0AAV0ELK4</accession>
<dbReference type="PANTHER" id="PTHR34145">
    <property type="entry name" value="OS02G0105600 PROTEIN"/>
    <property type="match status" value="1"/>
</dbReference>
<evidence type="ECO:0000256" key="1">
    <source>
        <dbReference type="SAM" id="Phobius"/>
    </source>
</evidence>
<dbReference type="PANTHER" id="PTHR34145:SF28">
    <property type="entry name" value="F-BOX DOMAIN-CONTAINING PROTEIN"/>
    <property type="match status" value="1"/>
</dbReference>
<dbReference type="Proteomes" id="UP001152523">
    <property type="component" value="Unassembled WGS sequence"/>
</dbReference>
<dbReference type="SMART" id="SM00256">
    <property type="entry name" value="FBOX"/>
    <property type="match status" value="1"/>
</dbReference>
<keyword evidence="1" id="KW-0812">Transmembrane</keyword>
<dbReference type="InterPro" id="IPR055357">
    <property type="entry name" value="LRR_At1g61320_AtMIF1"/>
</dbReference>
<keyword evidence="4" id="KW-1185">Reference proteome</keyword>
<dbReference type="Pfam" id="PF00646">
    <property type="entry name" value="F-box"/>
    <property type="match status" value="1"/>
</dbReference>
<sequence>MSTSYDDKLGIWLPQLRLVFPLMVLTGLGLRIGTVVSSYLRLHKKEVEDRISAMPNDILCSILSRLDTKDAVRTSILCSRWSNLYHFLPNYSFSCPCSMESANSAFVQCSCTAEYKNEYLSAIDRFFQIHRRAGSEKIKSFRLSFCVKRDFTCHIERWVHHLVGLGVEELTLKLCYQSEPINISLQKLVCEAAAPGLTFLHLASSNLEPLNPQQPLKYLKSIKLDFIDSVDVESILSSCPKLESLWLEYCFLPSKVFVGGGKHLELKSLTIINCYGKELEEIYLCAENLRTLKLGLESDLALKFSHPSHVPKLQHVSLNVAYSGDLLHIISWVAKDCSQVESFCLDLWLGTSHVAYGLPRKVPTFSRLRQLDILLEFNDLFYVTQIADLIIHCPLLQILHLVRREITPHRPHGARSLSPRSHPHLHLKEVELGGFYGFEDEISLVLYILKSALALERMVLRRNSSCTTKFNKNKGYTEISWLRESRLSKFDKSKSQVLHQQLRGHATSPTVQLVII</sequence>
<dbReference type="InterPro" id="IPR053781">
    <property type="entry name" value="F-box_AtFBL13-like"/>
</dbReference>
<dbReference type="SUPFAM" id="SSF52047">
    <property type="entry name" value="RNI-like"/>
    <property type="match status" value="1"/>
</dbReference>
<keyword evidence="1" id="KW-1133">Transmembrane helix</keyword>
<keyword evidence="1" id="KW-0472">Membrane</keyword>
<dbReference type="AlphaFoldDB" id="A0AAV0ELK4"/>
<comment type="caution">
    <text evidence="3">The sequence shown here is derived from an EMBL/GenBank/DDBJ whole genome shotgun (WGS) entry which is preliminary data.</text>
</comment>
<reference evidence="3" key="1">
    <citation type="submission" date="2022-07" db="EMBL/GenBank/DDBJ databases">
        <authorList>
            <person name="Macas J."/>
            <person name="Novak P."/>
            <person name="Neumann P."/>
        </authorList>
    </citation>
    <scope>NUCLEOTIDE SEQUENCE</scope>
</reference>
<dbReference type="Gene3D" id="3.80.10.10">
    <property type="entry name" value="Ribonuclease Inhibitor"/>
    <property type="match status" value="1"/>
</dbReference>
<proteinExistence type="predicted"/>
<dbReference type="InterPro" id="IPR032675">
    <property type="entry name" value="LRR_dom_sf"/>
</dbReference>
<feature type="transmembrane region" description="Helical" evidence="1">
    <location>
        <begin position="20"/>
        <end position="40"/>
    </location>
</feature>
<name>A0AAV0ELK4_9ASTE</name>
<evidence type="ECO:0000259" key="2">
    <source>
        <dbReference type="PROSITE" id="PS50181"/>
    </source>
</evidence>
<organism evidence="3 4">
    <name type="scientific">Cuscuta epithymum</name>
    <dbReference type="NCBI Taxonomy" id="186058"/>
    <lineage>
        <taxon>Eukaryota</taxon>
        <taxon>Viridiplantae</taxon>
        <taxon>Streptophyta</taxon>
        <taxon>Embryophyta</taxon>
        <taxon>Tracheophyta</taxon>
        <taxon>Spermatophyta</taxon>
        <taxon>Magnoliopsida</taxon>
        <taxon>eudicotyledons</taxon>
        <taxon>Gunneridae</taxon>
        <taxon>Pentapetalae</taxon>
        <taxon>asterids</taxon>
        <taxon>lamiids</taxon>
        <taxon>Solanales</taxon>
        <taxon>Convolvulaceae</taxon>
        <taxon>Cuscuteae</taxon>
        <taxon>Cuscuta</taxon>
        <taxon>Cuscuta subgen. Cuscuta</taxon>
    </lineage>
</organism>
<evidence type="ECO:0000313" key="4">
    <source>
        <dbReference type="Proteomes" id="UP001152523"/>
    </source>
</evidence>
<dbReference type="PROSITE" id="PS50181">
    <property type="entry name" value="FBOX"/>
    <property type="match status" value="1"/>
</dbReference>
<dbReference type="EMBL" id="CAMAPF010000935">
    <property type="protein sequence ID" value="CAH9124627.1"/>
    <property type="molecule type" value="Genomic_DNA"/>
</dbReference>
<protein>
    <recommendedName>
        <fullName evidence="2">F-box domain-containing protein</fullName>
    </recommendedName>
</protein>
<evidence type="ECO:0000313" key="3">
    <source>
        <dbReference type="EMBL" id="CAH9124627.1"/>
    </source>
</evidence>
<dbReference type="InterPro" id="IPR001810">
    <property type="entry name" value="F-box_dom"/>
</dbReference>
<dbReference type="Pfam" id="PF23622">
    <property type="entry name" value="LRR_At1g61320_AtMIF1"/>
    <property type="match status" value="1"/>
</dbReference>
<dbReference type="CDD" id="cd22160">
    <property type="entry name" value="F-box_AtFBL13-like"/>
    <property type="match status" value="1"/>
</dbReference>
<dbReference type="Gene3D" id="1.20.1280.50">
    <property type="match status" value="1"/>
</dbReference>
<dbReference type="SUPFAM" id="SSF81383">
    <property type="entry name" value="F-box domain"/>
    <property type="match status" value="1"/>
</dbReference>
<dbReference type="InterPro" id="IPR036047">
    <property type="entry name" value="F-box-like_dom_sf"/>
</dbReference>
<feature type="domain" description="F-box" evidence="2">
    <location>
        <begin position="48"/>
        <end position="84"/>
    </location>
</feature>
<dbReference type="InterPro" id="IPR053772">
    <property type="entry name" value="At1g61320/At1g61330-like"/>
</dbReference>
<gene>
    <name evidence="3" type="ORF">CEPIT_LOCUS26125</name>
</gene>